<comment type="caution">
    <text evidence="7">The sequence shown here is derived from an EMBL/GenBank/DDBJ whole genome shotgun (WGS) entry which is preliminary data.</text>
</comment>
<dbReference type="PROSITE" id="PS00139">
    <property type="entry name" value="THIOL_PROTEASE_CYS"/>
    <property type="match status" value="1"/>
</dbReference>
<evidence type="ECO:0000256" key="4">
    <source>
        <dbReference type="ARBA" id="ARBA00022807"/>
    </source>
</evidence>
<dbReference type="SUPFAM" id="SSF54001">
    <property type="entry name" value="Cysteine proteinases"/>
    <property type="match status" value="1"/>
</dbReference>
<accession>A0A8K0JWT5</accession>
<keyword evidence="8" id="KW-1185">Reference proteome</keyword>
<dbReference type="InterPro" id="IPR013128">
    <property type="entry name" value="Peptidase_C1A"/>
</dbReference>
<comment type="similarity">
    <text evidence="1">Belongs to the peptidase C1 family.</text>
</comment>
<gene>
    <name evidence="7" type="ORF">J437_LFUL007859</name>
</gene>
<evidence type="ECO:0000313" key="7">
    <source>
        <dbReference type="EMBL" id="KAG8223838.1"/>
    </source>
</evidence>
<keyword evidence="2" id="KW-0645">Protease</keyword>
<dbReference type="InterPro" id="IPR000668">
    <property type="entry name" value="Peptidase_C1A_C"/>
</dbReference>
<dbReference type="OrthoDB" id="640249at2759"/>
<feature type="domain" description="Peptidase C1A papain C-terminal" evidence="6">
    <location>
        <begin position="77"/>
        <end position="321"/>
    </location>
</feature>
<dbReference type="EMBL" id="KZ308176">
    <property type="protein sequence ID" value="KAG8223838.1"/>
    <property type="molecule type" value="Genomic_DNA"/>
</dbReference>
<sequence length="324" mass="36516">MRAILILIFVIYGIYCQNLNIVTSVNARRDRTWTAKQNRFTSLPKVHMKKLMGVQENHKNVKLPPPPKSTLVRSTAISSTFDARQKWRRCRTIGTVRDQGLCGSCWAFAAVSSMSDRICIKSNGRINVNISAEHVLSCCTTCGEGCDGGYPKEAWKFWTSNGIVTGGDFNSRVVLLYFIYSLTAYAVGKTVRAIQSEIVSNGPVCAVMCVHEDFMSYDKVSLYDIAKRFFPMTTPGFYYITFKFFMKLIDSKHYSTGVYQHVSGEFLGYHAVKIIGWGTENGIPYWLVVNSWGLGWGIRGLFKIAQNYSENCIEDDVTAGHPKY</sequence>
<dbReference type="GO" id="GO:0006508">
    <property type="term" value="P:proteolysis"/>
    <property type="evidence" value="ECO:0007669"/>
    <property type="project" value="UniProtKB-KW"/>
</dbReference>
<keyword evidence="5" id="KW-0732">Signal</keyword>
<dbReference type="InterPro" id="IPR025660">
    <property type="entry name" value="Pept_his_AS"/>
</dbReference>
<proteinExistence type="inferred from homology"/>
<dbReference type="CDD" id="cd02620">
    <property type="entry name" value="Peptidase_C1A_CathepsinB"/>
    <property type="match status" value="1"/>
</dbReference>
<keyword evidence="4" id="KW-0788">Thiol protease</keyword>
<keyword evidence="3" id="KW-0378">Hydrolase</keyword>
<dbReference type="Pfam" id="PF00112">
    <property type="entry name" value="Peptidase_C1"/>
    <property type="match status" value="2"/>
</dbReference>
<evidence type="ECO:0000313" key="8">
    <source>
        <dbReference type="Proteomes" id="UP000792457"/>
    </source>
</evidence>
<dbReference type="Gene3D" id="3.90.70.10">
    <property type="entry name" value="Cysteine proteinases"/>
    <property type="match status" value="2"/>
</dbReference>
<dbReference type="AlphaFoldDB" id="A0A8K0JWT5"/>
<dbReference type="GO" id="GO:0008234">
    <property type="term" value="F:cysteine-type peptidase activity"/>
    <property type="evidence" value="ECO:0007669"/>
    <property type="project" value="UniProtKB-KW"/>
</dbReference>
<reference evidence="7" key="2">
    <citation type="submission" date="2017-10" db="EMBL/GenBank/DDBJ databases">
        <title>Ladona fulva Genome sequencing and assembly.</title>
        <authorList>
            <person name="Murali S."/>
            <person name="Richards S."/>
            <person name="Bandaranaike D."/>
            <person name="Bellair M."/>
            <person name="Blankenburg K."/>
            <person name="Chao H."/>
            <person name="Dinh H."/>
            <person name="Doddapaneni H."/>
            <person name="Dugan-Rocha S."/>
            <person name="Elkadiri S."/>
            <person name="Gnanaolivu R."/>
            <person name="Hernandez B."/>
            <person name="Skinner E."/>
            <person name="Javaid M."/>
            <person name="Lee S."/>
            <person name="Li M."/>
            <person name="Ming W."/>
            <person name="Munidasa M."/>
            <person name="Muniz J."/>
            <person name="Nguyen L."/>
            <person name="Hughes D."/>
            <person name="Osuji N."/>
            <person name="Pu L.-L."/>
            <person name="Puazo M."/>
            <person name="Qu C."/>
            <person name="Quiroz J."/>
            <person name="Raj R."/>
            <person name="Weissenberger G."/>
            <person name="Xin Y."/>
            <person name="Zou X."/>
            <person name="Han Y."/>
            <person name="Worley K."/>
            <person name="Muzny D."/>
            <person name="Gibbs R."/>
        </authorList>
    </citation>
    <scope>NUCLEOTIDE SEQUENCE</scope>
    <source>
        <strain evidence="7">Sampled in the wild</strain>
    </source>
</reference>
<dbReference type="InterPro" id="IPR000169">
    <property type="entry name" value="Pept_cys_AS"/>
</dbReference>
<evidence type="ECO:0000256" key="5">
    <source>
        <dbReference type="SAM" id="SignalP"/>
    </source>
</evidence>
<feature type="signal peptide" evidence="5">
    <location>
        <begin position="1"/>
        <end position="16"/>
    </location>
</feature>
<organism evidence="7 8">
    <name type="scientific">Ladona fulva</name>
    <name type="common">Scarce chaser dragonfly</name>
    <name type="synonym">Libellula fulva</name>
    <dbReference type="NCBI Taxonomy" id="123851"/>
    <lineage>
        <taxon>Eukaryota</taxon>
        <taxon>Metazoa</taxon>
        <taxon>Ecdysozoa</taxon>
        <taxon>Arthropoda</taxon>
        <taxon>Hexapoda</taxon>
        <taxon>Insecta</taxon>
        <taxon>Pterygota</taxon>
        <taxon>Palaeoptera</taxon>
        <taxon>Odonata</taxon>
        <taxon>Epiprocta</taxon>
        <taxon>Anisoptera</taxon>
        <taxon>Libelluloidea</taxon>
        <taxon>Libellulidae</taxon>
        <taxon>Ladona</taxon>
    </lineage>
</organism>
<evidence type="ECO:0000256" key="1">
    <source>
        <dbReference type="ARBA" id="ARBA00008455"/>
    </source>
</evidence>
<name>A0A8K0JWT5_LADFU</name>
<dbReference type="PROSITE" id="PS00639">
    <property type="entry name" value="THIOL_PROTEASE_HIS"/>
    <property type="match status" value="1"/>
</dbReference>
<dbReference type="PANTHER" id="PTHR12411">
    <property type="entry name" value="CYSTEINE PROTEASE FAMILY C1-RELATED"/>
    <property type="match status" value="1"/>
</dbReference>
<evidence type="ECO:0000259" key="6">
    <source>
        <dbReference type="SMART" id="SM00645"/>
    </source>
</evidence>
<dbReference type="Proteomes" id="UP000792457">
    <property type="component" value="Unassembled WGS sequence"/>
</dbReference>
<feature type="chain" id="PRO_5035481608" description="Peptidase C1A papain C-terminal domain-containing protein" evidence="5">
    <location>
        <begin position="17"/>
        <end position="324"/>
    </location>
</feature>
<reference evidence="7" key="1">
    <citation type="submission" date="2013-04" db="EMBL/GenBank/DDBJ databases">
        <authorList>
            <person name="Qu J."/>
            <person name="Murali S.C."/>
            <person name="Bandaranaike D."/>
            <person name="Bellair M."/>
            <person name="Blankenburg K."/>
            <person name="Chao H."/>
            <person name="Dinh H."/>
            <person name="Doddapaneni H."/>
            <person name="Downs B."/>
            <person name="Dugan-Rocha S."/>
            <person name="Elkadiri S."/>
            <person name="Gnanaolivu R.D."/>
            <person name="Hernandez B."/>
            <person name="Javaid M."/>
            <person name="Jayaseelan J.C."/>
            <person name="Lee S."/>
            <person name="Li M."/>
            <person name="Ming W."/>
            <person name="Munidasa M."/>
            <person name="Muniz J."/>
            <person name="Nguyen L."/>
            <person name="Ongeri F."/>
            <person name="Osuji N."/>
            <person name="Pu L.-L."/>
            <person name="Puazo M."/>
            <person name="Qu C."/>
            <person name="Quiroz J."/>
            <person name="Raj R."/>
            <person name="Weissenberger G."/>
            <person name="Xin Y."/>
            <person name="Zou X."/>
            <person name="Han Y."/>
            <person name="Richards S."/>
            <person name="Worley K."/>
            <person name="Muzny D."/>
            <person name="Gibbs R."/>
        </authorList>
    </citation>
    <scope>NUCLEOTIDE SEQUENCE</scope>
    <source>
        <strain evidence="7">Sampled in the wild</strain>
    </source>
</reference>
<dbReference type="InterPro" id="IPR038765">
    <property type="entry name" value="Papain-like_cys_pep_sf"/>
</dbReference>
<evidence type="ECO:0000256" key="3">
    <source>
        <dbReference type="ARBA" id="ARBA00022801"/>
    </source>
</evidence>
<dbReference type="SMART" id="SM00645">
    <property type="entry name" value="Pept_C1"/>
    <property type="match status" value="1"/>
</dbReference>
<evidence type="ECO:0000256" key="2">
    <source>
        <dbReference type="ARBA" id="ARBA00022670"/>
    </source>
</evidence>
<dbReference type="PRINTS" id="PR00705">
    <property type="entry name" value="PAPAIN"/>
</dbReference>
<protein>
    <recommendedName>
        <fullName evidence="6">Peptidase C1A papain C-terminal domain-containing protein</fullName>
    </recommendedName>
</protein>